<dbReference type="InterPro" id="IPR032004">
    <property type="entry name" value="DUF4790"/>
</dbReference>
<dbReference type="OMA" id="NCYVRYL"/>
<organism evidence="2">
    <name type="scientific">Drosophila persimilis</name>
    <name type="common">Fruit fly</name>
    <dbReference type="NCBI Taxonomy" id="7234"/>
    <lineage>
        <taxon>Eukaryota</taxon>
        <taxon>Metazoa</taxon>
        <taxon>Ecdysozoa</taxon>
        <taxon>Arthropoda</taxon>
        <taxon>Hexapoda</taxon>
        <taxon>Insecta</taxon>
        <taxon>Pterygota</taxon>
        <taxon>Neoptera</taxon>
        <taxon>Endopterygota</taxon>
        <taxon>Diptera</taxon>
        <taxon>Brachycera</taxon>
        <taxon>Muscomorpha</taxon>
        <taxon>Ephydroidea</taxon>
        <taxon>Drosophilidae</taxon>
        <taxon>Drosophila</taxon>
        <taxon>Sophophora</taxon>
    </lineage>
</organism>
<protein>
    <submittedName>
        <fullName evidence="1">GL12158</fullName>
    </submittedName>
</protein>
<sequence>MSFDEFDRRASQRDSLKSTKSLASILRGHTIPVRRGTHVSPARVSGLKAEVAESLTKSMSTIFRQSTMNMRYADTTLLDLEDWVLHPRKFDDDVDVSQHPSYNIMSFSYDLNCYVRYLEAKEKYDKHFHDEMQYFIDTQDRAINQFVLRRILCYNSRWPPLHSKREINRFVTKFFQLTPKQKDRLHYLMKTDLSAGS</sequence>
<dbReference type="Proteomes" id="UP000008744">
    <property type="component" value="Unassembled WGS sequence"/>
</dbReference>
<dbReference type="Pfam" id="PF16037">
    <property type="entry name" value="DUF4790"/>
    <property type="match status" value="1"/>
</dbReference>
<reference evidence="1 2" key="1">
    <citation type="journal article" date="2007" name="Nature">
        <title>Evolution of genes and genomes on the Drosophila phylogeny.</title>
        <authorList>
            <consortium name="Drosophila 12 Genomes Consortium"/>
            <person name="Clark A.G."/>
            <person name="Eisen M.B."/>
            <person name="Smith D.R."/>
            <person name="Bergman C.M."/>
            <person name="Oliver B."/>
            <person name="Markow T.A."/>
            <person name="Kaufman T.C."/>
            <person name="Kellis M."/>
            <person name="Gelbart W."/>
            <person name="Iyer V.N."/>
            <person name="Pollard D.A."/>
            <person name="Sackton T.B."/>
            <person name="Larracuente A.M."/>
            <person name="Singh N.D."/>
            <person name="Abad J.P."/>
            <person name="Abt D.N."/>
            <person name="Adryan B."/>
            <person name="Aguade M."/>
            <person name="Akashi H."/>
            <person name="Anderson W.W."/>
            <person name="Aquadro C.F."/>
            <person name="Ardell D.H."/>
            <person name="Arguello R."/>
            <person name="Artieri C.G."/>
            <person name="Barbash D.A."/>
            <person name="Barker D."/>
            <person name="Barsanti P."/>
            <person name="Batterham P."/>
            <person name="Batzoglou S."/>
            <person name="Begun D."/>
            <person name="Bhutkar A."/>
            <person name="Blanco E."/>
            <person name="Bosak S.A."/>
            <person name="Bradley R.K."/>
            <person name="Brand A.D."/>
            <person name="Brent M.R."/>
            <person name="Brooks A.N."/>
            <person name="Brown R.H."/>
            <person name="Butlin R.K."/>
            <person name="Caggese C."/>
            <person name="Calvi B.R."/>
            <person name="Bernardo de Carvalho A."/>
            <person name="Caspi A."/>
            <person name="Castrezana S."/>
            <person name="Celniker S.E."/>
            <person name="Chang J.L."/>
            <person name="Chapple C."/>
            <person name="Chatterji S."/>
            <person name="Chinwalla A."/>
            <person name="Civetta A."/>
            <person name="Clifton S.W."/>
            <person name="Comeron J.M."/>
            <person name="Costello J.C."/>
            <person name="Coyne J.A."/>
            <person name="Daub J."/>
            <person name="David R.G."/>
            <person name="Delcher A.L."/>
            <person name="Delehaunty K."/>
            <person name="Do C.B."/>
            <person name="Ebling H."/>
            <person name="Edwards K."/>
            <person name="Eickbush T."/>
            <person name="Evans J.D."/>
            <person name="Filipski A."/>
            <person name="Findeiss S."/>
            <person name="Freyhult E."/>
            <person name="Fulton L."/>
            <person name="Fulton R."/>
            <person name="Garcia A.C."/>
            <person name="Gardiner A."/>
            <person name="Garfield D.A."/>
            <person name="Garvin B.E."/>
            <person name="Gibson G."/>
            <person name="Gilbert D."/>
            <person name="Gnerre S."/>
            <person name="Godfrey J."/>
            <person name="Good R."/>
            <person name="Gotea V."/>
            <person name="Gravely B."/>
            <person name="Greenberg A.J."/>
            <person name="Griffiths-Jones S."/>
            <person name="Gross S."/>
            <person name="Guigo R."/>
            <person name="Gustafson E.A."/>
            <person name="Haerty W."/>
            <person name="Hahn M.W."/>
            <person name="Halligan D.L."/>
            <person name="Halpern A.L."/>
            <person name="Halter G.M."/>
            <person name="Han M.V."/>
            <person name="Heger A."/>
            <person name="Hillier L."/>
            <person name="Hinrichs A.S."/>
            <person name="Holmes I."/>
            <person name="Hoskins R.A."/>
            <person name="Hubisz M.J."/>
            <person name="Hultmark D."/>
            <person name="Huntley M.A."/>
            <person name="Jaffe D.B."/>
            <person name="Jagadeeshan S."/>
            <person name="Jeck W.R."/>
            <person name="Johnson J."/>
            <person name="Jones C.D."/>
            <person name="Jordan W.C."/>
            <person name="Karpen G.H."/>
            <person name="Kataoka E."/>
            <person name="Keightley P.D."/>
            <person name="Kheradpour P."/>
            <person name="Kirkness E.F."/>
            <person name="Koerich L.B."/>
            <person name="Kristiansen K."/>
            <person name="Kudrna D."/>
            <person name="Kulathinal R.J."/>
            <person name="Kumar S."/>
            <person name="Kwok R."/>
            <person name="Lander E."/>
            <person name="Langley C.H."/>
            <person name="Lapoint R."/>
            <person name="Lazzaro B.P."/>
            <person name="Lee S.J."/>
            <person name="Levesque L."/>
            <person name="Li R."/>
            <person name="Lin C.F."/>
            <person name="Lin M.F."/>
            <person name="Lindblad-Toh K."/>
            <person name="Llopart A."/>
            <person name="Long M."/>
            <person name="Low L."/>
            <person name="Lozovsky E."/>
            <person name="Lu J."/>
            <person name="Luo M."/>
            <person name="Machado C.A."/>
            <person name="Makalowski W."/>
            <person name="Marzo M."/>
            <person name="Matsuda M."/>
            <person name="Matzkin L."/>
            <person name="McAllister B."/>
            <person name="McBride C.S."/>
            <person name="McKernan B."/>
            <person name="McKernan K."/>
            <person name="Mendez-Lago M."/>
            <person name="Minx P."/>
            <person name="Mollenhauer M.U."/>
            <person name="Montooth K."/>
            <person name="Mount S.M."/>
            <person name="Mu X."/>
            <person name="Myers E."/>
            <person name="Negre B."/>
            <person name="Newfeld S."/>
            <person name="Nielsen R."/>
            <person name="Noor M.A."/>
            <person name="O'Grady P."/>
            <person name="Pachter L."/>
            <person name="Papaceit M."/>
            <person name="Parisi M.J."/>
            <person name="Parisi M."/>
            <person name="Parts L."/>
            <person name="Pedersen J.S."/>
            <person name="Pesole G."/>
            <person name="Phillippy A.M."/>
            <person name="Ponting C.P."/>
            <person name="Pop M."/>
            <person name="Porcelli D."/>
            <person name="Powell J.R."/>
            <person name="Prohaska S."/>
            <person name="Pruitt K."/>
            <person name="Puig M."/>
            <person name="Quesneville H."/>
            <person name="Ram K.R."/>
            <person name="Rand D."/>
            <person name="Rasmussen M.D."/>
            <person name="Reed L.K."/>
            <person name="Reenan R."/>
            <person name="Reily A."/>
            <person name="Remington K.A."/>
            <person name="Rieger T.T."/>
            <person name="Ritchie M.G."/>
            <person name="Robin C."/>
            <person name="Rogers Y.H."/>
            <person name="Rohde C."/>
            <person name="Rozas J."/>
            <person name="Rubenfield M.J."/>
            <person name="Ruiz A."/>
            <person name="Russo S."/>
            <person name="Salzberg S.L."/>
            <person name="Sanchez-Gracia A."/>
            <person name="Saranga D.J."/>
            <person name="Sato H."/>
            <person name="Schaeffer S.W."/>
            <person name="Schatz M.C."/>
            <person name="Schlenke T."/>
            <person name="Schwartz R."/>
            <person name="Segarra C."/>
            <person name="Singh R.S."/>
            <person name="Sirot L."/>
            <person name="Sirota M."/>
            <person name="Sisneros N.B."/>
            <person name="Smith C.D."/>
            <person name="Smith T.F."/>
            <person name="Spieth J."/>
            <person name="Stage D.E."/>
            <person name="Stark A."/>
            <person name="Stephan W."/>
            <person name="Strausberg R.L."/>
            <person name="Strempel S."/>
            <person name="Sturgill D."/>
            <person name="Sutton G."/>
            <person name="Sutton G.G."/>
            <person name="Tao W."/>
            <person name="Teichmann S."/>
            <person name="Tobari Y.N."/>
            <person name="Tomimura Y."/>
            <person name="Tsolas J.M."/>
            <person name="Valente V.L."/>
            <person name="Venter E."/>
            <person name="Venter J.C."/>
            <person name="Vicario S."/>
            <person name="Vieira F.G."/>
            <person name="Vilella A.J."/>
            <person name="Villasante A."/>
            <person name="Walenz B."/>
            <person name="Wang J."/>
            <person name="Wasserman M."/>
            <person name="Watts T."/>
            <person name="Wilson D."/>
            <person name="Wilson R.K."/>
            <person name="Wing R.A."/>
            <person name="Wolfner M.F."/>
            <person name="Wong A."/>
            <person name="Wong G.K."/>
            <person name="Wu C.I."/>
            <person name="Wu G."/>
            <person name="Yamamoto D."/>
            <person name="Yang H.P."/>
            <person name="Yang S.P."/>
            <person name="Yorke J.A."/>
            <person name="Yoshida K."/>
            <person name="Zdobnov E."/>
            <person name="Zhang P."/>
            <person name="Zhang Y."/>
            <person name="Zimin A.V."/>
            <person name="Baldwin J."/>
            <person name="Abdouelleil A."/>
            <person name="Abdulkadir J."/>
            <person name="Abebe A."/>
            <person name="Abera B."/>
            <person name="Abreu J."/>
            <person name="Acer S.C."/>
            <person name="Aftuck L."/>
            <person name="Alexander A."/>
            <person name="An P."/>
            <person name="Anderson E."/>
            <person name="Anderson S."/>
            <person name="Arachi H."/>
            <person name="Azer M."/>
            <person name="Bachantsang P."/>
            <person name="Barry A."/>
            <person name="Bayul T."/>
            <person name="Berlin A."/>
            <person name="Bessette D."/>
            <person name="Bloom T."/>
            <person name="Blye J."/>
            <person name="Boguslavskiy L."/>
            <person name="Bonnet C."/>
            <person name="Boukhgalter B."/>
            <person name="Bourzgui I."/>
            <person name="Brown A."/>
            <person name="Cahill P."/>
            <person name="Channer S."/>
            <person name="Cheshatsang Y."/>
            <person name="Chuda L."/>
            <person name="Citroen M."/>
            <person name="Collymore A."/>
            <person name="Cooke P."/>
            <person name="Costello M."/>
            <person name="D'Aco K."/>
            <person name="Daza R."/>
            <person name="De Haan G."/>
            <person name="DeGray S."/>
            <person name="DeMaso C."/>
            <person name="Dhargay N."/>
            <person name="Dooley K."/>
            <person name="Dooley E."/>
            <person name="Doricent M."/>
            <person name="Dorje P."/>
            <person name="Dorjee K."/>
            <person name="Dupes A."/>
            <person name="Elong R."/>
            <person name="Falk J."/>
            <person name="Farina A."/>
            <person name="Faro S."/>
            <person name="Ferguson D."/>
            <person name="Fisher S."/>
            <person name="Foley C.D."/>
            <person name="Franke A."/>
            <person name="Friedrich D."/>
            <person name="Gadbois L."/>
            <person name="Gearin G."/>
            <person name="Gearin C.R."/>
            <person name="Giannoukos G."/>
            <person name="Goode T."/>
            <person name="Graham J."/>
            <person name="Grandbois E."/>
            <person name="Grewal S."/>
            <person name="Gyaltsen K."/>
            <person name="Hafez N."/>
            <person name="Hagos B."/>
            <person name="Hall J."/>
            <person name="Henson C."/>
            <person name="Hollinger A."/>
            <person name="Honan T."/>
            <person name="Huard M.D."/>
            <person name="Hughes L."/>
            <person name="Hurhula B."/>
            <person name="Husby M.E."/>
            <person name="Kamat A."/>
            <person name="Kanga B."/>
            <person name="Kashin S."/>
            <person name="Khazanovich D."/>
            <person name="Kisner P."/>
            <person name="Lance K."/>
            <person name="Lara M."/>
            <person name="Lee W."/>
            <person name="Lennon N."/>
            <person name="Letendre F."/>
            <person name="LeVine R."/>
            <person name="Lipovsky A."/>
            <person name="Liu X."/>
            <person name="Liu J."/>
            <person name="Liu S."/>
            <person name="Lokyitsang T."/>
            <person name="Lokyitsang Y."/>
            <person name="Lubonja R."/>
            <person name="Lui A."/>
            <person name="MacDonald P."/>
            <person name="Magnisalis V."/>
            <person name="Maru K."/>
            <person name="Matthews C."/>
            <person name="McCusker W."/>
            <person name="McDonough S."/>
            <person name="Mehta T."/>
            <person name="Meldrim J."/>
            <person name="Meneus L."/>
            <person name="Mihai O."/>
            <person name="Mihalev A."/>
            <person name="Mihova T."/>
            <person name="Mittelman R."/>
            <person name="Mlenga V."/>
            <person name="Montmayeur A."/>
            <person name="Mulrain L."/>
            <person name="Navidi A."/>
            <person name="Naylor J."/>
            <person name="Negash T."/>
            <person name="Nguyen T."/>
            <person name="Nguyen N."/>
            <person name="Nicol R."/>
            <person name="Norbu C."/>
            <person name="Norbu N."/>
            <person name="Novod N."/>
            <person name="O'Neill B."/>
            <person name="Osman S."/>
            <person name="Markiewicz E."/>
            <person name="Oyono O.L."/>
            <person name="Patti C."/>
            <person name="Phunkhang P."/>
            <person name="Pierre F."/>
            <person name="Priest M."/>
            <person name="Raghuraman S."/>
            <person name="Rege F."/>
            <person name="Reyes R."/>
            <person name="Rise C."/>
            <person name="Rogov P."/>
            <person name="Ross K."/>
            <person name="Ryan E."/>
            <person name="Settipalli S."/>
            <person name="Shea T."/>
            <person name="Sherpa N."/>
            <person name="Shi L."/>
            <person name="Shih D."/>
            <person name="Sparrow T."/>
            <person name="Spaulding J."/>
            <person name="Stalker J."/>
            <person name="Stange-Thomann N."/>
            <person name="Stavropoulos S."/>
            <person name="Stone C."/>
            <person name="Strader C."/>
            <person name="Tesfaye S."/>
            <person name="Thomson T."/>
            <person name="Thoulutsang Y."/>
            <person name="Thoulutsang D."/>
            <person name="Topham K."/>
            <person name="Topping I."/>
            <person name="Tsamla T."/>
            <person name="Vassiliev H."/>
            <person name="Vo A."/>
            <person name="Wangchuk T."/>
            <person name="Wangdi T."/>
            <person name="Weiand M."/>
            <person name="Wilkinson J."/>
            <person name="Wilson A."/>
            <person name="Yadav S."/>
            <person name="Young G."/>
            <person name="Yu Q."/>
            <person name="Zembek L."/>
            <person name="Zhong D."/>
            <person name="Zimmer A."/>
            <person name="Zwirko Z."/>
            <person name="Jaffe D.B."/>
            <person name="Alvarez P."/>
            <person name="Brockman W."/>
            <person name="Butler J."/>
            <person name="Chin C."/>
            <person name="Gnerre S."/>
            <person name="Grabherr M."/>
            <person name="Kleber M."/>
            <person name="Mauceli E."/>
            <person name="MacCallum I."/>
        </authorList>
    </citation>
    <scope>NUCLEOTIDE SEQUENCE [LARGE SCALE GENOMIC DNA]</scope>
    <source>
        <strain evidence="2">MSH-3 / Tucson 14011-0111.49</strain>
    </source>
</reference>
<dbReference type="KEGG" id="dpe:6594434"/>
<dbReference type="AlphaFoldDB" id="B4GMV6"/>
<name>B4GMV6_DROPE</name>
<evidence type="ECO:0000313" key="2">
    <source>
        <dbReference type="Proteomes" id="UP000008744"/>
    </source>
</evidence>
<dbReference type="OrthoDB" id="7675754at2759"/>
<proteinExistence type="predicted"/>
<accession>B4GMV6</accession>
<gene>
    <name evidence="1" type="primary">Dper\GL12158</name>
    <name evidence="1" type="ORF">Dper_GL12158</name>
</gene>
<dbReference type="HOGENOM" id="CLU_1385498_0_0_1"/>
<dbReference type="EMBL" id="CH479185">
    <property type="protein sequence ID" value="EDW38180.1"/>
    <property type="molecule type" value="Genomic_DNA"/>
</dbReference>
<dbReference type="eggNOG" id="ENOG502T71E">
    <property type="taxonomic scope" value="Eukaryota"/>
</dbReference>
<dbReference type="PhylomeDB" id="B4GMV6"/>
<evidence type="ECO:0000313" key="1">
    <source>
        <dbReference type="EMBL" id="EDW38180.1"/>
    </source>
</evidence>
<keyword evidence="2" id="KW-1185">Reference proteome</keyword>